<dbReference type="InterPro" id="IPR002052">
    <property type="entry name" value="DNA_methylase_N6_adenine_CS"/>
</dbReference>
<name>A0A1H8TVV8_9PROT</name>
<dbReference type="GO" id="GO:0009307">
    <property type="term" value="P:DNA restriction-modification system"/>
    <property type="evidence" value="ECO:0007669"/>
    <property type="project" value="UniProtKB-KW"/>
</dbReference>
<protein>
    <submittedName>
        <fullName evidence="4">Type I restriction enzyme M protein</fullName>
    </submittedName>
</protein>
<dbReference type="GO" id="GO:0008170">
    <property type="term" value="F:N-methyltransferase activity"/>
    <property type="evidence" value="ECO:0007669"/>
    <property type="project" value="InterPro"/>
</dbReference>
<dbReference type="GO" id="GO:0032259">
    <property type="term" value="P:methylation"/>
    <property type="evidence" value="ECO:0007669"/>
    <property type="project" value="InterPro"/>
</dbReference>
<dbReference type="PRINTS" id="PR00507">
    <property type="entry name" value="N12N6MTFRASE"/>
</dbReference>
<evidence type="ECO:0000256" key="1">
    <source>
        <dbReference type="ARBA" id="ARBA00006594"/>
    </source>
</evidence>
<feature type="domain" description="DNA methylase adenine-specific" evidence="3">
    <location>
        <begin position="1"/>
        <end position="150"/>
    </location>
</feature>
<dbReference type="AlphaFoldDB" id="A0A1H8TVV8"/>
<dbReference type="PANTHER" id="PTHR42998">
    <property type="entry name" value="TYPE I RESTRICTION ENZYME HINDVIIP M PROTEIN-RELATED"/>
    <property type="match status" value="1"/>
</dbReference>
<accession>A0A1H8TVV8</accession>
<proteinExistence type="inferred from homology"/>
<dbReference type="InterPro" id="IPR029063">
    <property type="entry name" value="SAM-dependent_MTases_sf"/>
</dbReference>
<dbReference type="STRING" id="42354.SAMN05216333_1282"/>
<dbReference type="GO" id="GO:0003677">
    <property type="term" value="F:DNA binding"/>
    <property type="evidence" value="ECO:0007669"/>
    <property type="project" value="InterPro"/>
</dbReference>
<dbReference type="EMBL" id="FODO01000028">
    <property type="protein sequence ID" value="SEO94558.1"/>
    <property type="molecule type" value="Genomic_DNA"/>
</dbReference>
<comment type="similarity">
    <text evidence="1">Belongs to the N(4)/N(6)-methyltransferase family.</text>
</comment>
<dbReference type="PANTHER" id="PTHR42998:SF1">
    <property type="entry name" value="TYPE I RESTRICTION ENZYME HINDI METHYLASE SUBUNIT"/>
    <property type="match status" value="1"/>
</dbReference>
<dbReference type="Pfam" id="PF02384">
    <property type="entry name" value="N6_Mtase"/>
    <property type="match status" value="1"/>
</dbReference>
<organism evidence="4 5">
    <name type="scientific">Nitrosomonas oligotropha</name>
    <dbReference type="NCBI Taxonomy" id="42354"/>
    <lineage>
        <taxon>Bacteria</taxon>
        <taxon>Pseudomonadati</taxon>
        <taxon>Pseudomonadota</taxon>
        <taxon>Betaproteobacteria</taxon>
        <taxon>Nitrosomonadales</taxon>
        <taxon>Nitrosomonadaceae</taxon>
        <taxon>Nitrosomonas</taxon>
    </lineage>
</organism>
<dbReference type="RefSeq" id="WP_256206291.1">
    <property type="nucleotide sequence ID" value="NZ_FNOE01000031.1"/>
</dbReference>
<gene>
    <name evidence="4" type="ORF">SAMN05216333_1282</name>
</gene>
<dbReference type="Gene3D" id="3.40.50.150">
    <property type="entry name" value="Vaccinia Virus protein VP39"/>
    <property type="match status" value="2"/>
</dbReference>
<evidence type="ECO:0000259" key="3">
    <source>
        <dbReference type="Pfam" id="PF02384"/>
    </source>
</evidence>
<dbReference type="Proteomes" id="UP000198814">
    <property type="component" value="Unassembled WGS sequence"/>
</dbReference>
<sequence>MFEYFLGEFALAEGKQGGQLYTPRSIVELLVNMLEPYQGRVFDPCCGSGGMFVQSEKFVEEHQGRISDISIYGQESNQTTWRLAKMNLAIRGIDSSQVKWNNEGSFLNDAHQDLKADFIIANPPFNVSDWSGEQLRGDARWQYGALTSKTSGEGDIRKRLITDGNLIDCIVNLPAKLFLNTQIPAALWFMNRNRAGMDIGGHMGTTGGANDVRANNHLLPRHPRPHEILFIDARNLGHLINRRTRELSHDDIQKIADTYHAWRTADPSPSVGARCTRPDDAVDATGADAILPYGDVRGFCASVPISRVAELDYVLTPGRYAGLPDEEDDFNFPERFAALKAEFEAQLQEEEALNRAIVESLARVKV</sequence>
<dbReference type="SUPFAM" id="SSF53335">
    <property type="entry name" value="S-adenosyl-L-methionine-dependent methyltransferases"/>
    <property type="match status" value="1"/>
</dbReference>
<reference evidence="5" key="1">
    <citation type="submission" date="2016-10" db="EMBL/GenBank/DDBJ databases">
        <authorList>
            <person name="Varghese N."/>
            <person name="Submissions S."/>
        </authorList>
    </citation>
    <scope>NUCLEOTIDE SEQUENCE [LARGE SCALE GENOMIC DNA]</scope>
    <source>
        <strain evidence="5">Nm76</strain>
    </source>
</reference>
<dbReference type="InterPro" id="IPR003356">
    <property type="entry name" value="DNA_methylase_A-5"/>
</dbReference>
<evidence type="ECO:0000256" key="2">
    <source>
        <dbReference type="ARBA" id="ARBA00022747"/>
    </source>
</evidence>
<evidence type="ECO:0000313" key="5">
    <source>
        <dbReference type="Proteomes" id="UP000198814"/>
    </source>
</evidence>
<dbReference type="PROSITE" id="PS00092">
    <property type="entry name" value="N6_MTASE"/>
    <property type="match status" value="1"/>
</dbReference>
<dbReference type="InterPro" id="IPR052916">
    <property type="entry name" value="Type-I_RE_MTase_Subunit"/>
</dbReference>
<keyword evidence="2" id="KW-0680">Restriction system</keyword>
<evidence type="ECO:0000313" key="4">
    <source>
        <dbReference type="EMBL" id="SEO94558.1"/>
    </source>
</evidence>
<keyword evidence="5" id="KW-1185">Reference proteome</keyword>